<dbReference type="Proteomes" id="UP001632038">
    <property type="component" value="Unassembled WGS sequence"/>
</dbReference>
<proteinExistence type="inferred from homology"/>
<comment type="catalytic activity">
    <reaction evidence="1">
        <text>a (3Z)-enoyl-CoA = a 4-saturated (2E)-enoyl-CoA</text>
        <dbReference type="Rhea" id="RHEA:45900"/>
        <dbReference type="ChEBI" id="CHEBI:85097"/>
        <dbReference type="ChEBI" id="CHEBI:85489"/>
        <dbReference type="EC" id="5.3.3.8"/>
    </reaction>
</comment>
<evidence type="ECO:0000313" key="8">
    <source>
        <dbReference type="Proteomes" id="UP001632038"/>
    </source>
</evidence>
<accession>A0ABD3E6T8</accession>
<dbReference type="AlphaFoldDB" id="A0ABD3E6T8"/>
<comment type="caution">
    <text evidence="7">The sequence shown here is derived from an EMBL/GenBank/DDBJ whole genome shotgun (WGS) entry which is preliminary data.</text>
</comment>
<name>A0ABD3E6T8_9LAMI</name>
<evidence type="ECO:0000256" key="1">
    <source>
        <dbReference type="ARBA" id="ARBA00000452"/>
    </source>
</evidence>
<evidence type="ECO:0000313" key="7">
    <source>
        <dbReference type="EMBL" id="KAL3648799.1"/>
    </source>
</evidence>
<comment type="catalytic activity">
    <reaction evidence="2">
        <text>a (3E)-enoyl-CoA = a 4-saturated (2E)-enoyl-CoA</text>
        <dbReference type="Rhea" id="RHEA:45228"/>
        <dbReference type="ChEBI" id="CHEBI:58521"/>
        <dbReference type="ChEBI" id="CHEBI:85097"/>
        <dbReference type="EC" id="5.3.3.8"/>
    </reaction>
</comment>
<protein>
    <recommendedName>
        <fullName evidence="5">Delta(3)-Delta(2)-enoyl-CoA isomerase</fullName>
        <ecNumber evidence="5">5.3.3.8</ecNumber>
    </recommendedName>
</protein>
<dbReference type="PANTHER" id="PTHR11941:SF75">
    <property type="entry name" value="ENOYL-COA HYDRATASE_ISOMERASE FAMILY PROTEIN"/>
    <property type="match status" value="1"/>
</dbReference>
<dbReference type="EMBL" id="JAVIJP010000007">
    <property type="protein sequence ID" value="KAL3648799.1"/>
    <property type="molecule type" value="Genomic_DNA"/>
</dbReference>
<dbReference type="CDD" id="cd06558">
    <property type="entry name" value="crotonase-like"/>
    <property type="match status" value="1"/>
</dbReference>
<keyword evidence="8" id="KW-1185">Reference proteome</keyword>
<gene>
    <name evidence="7" type="ORF">CASFOL_005202</name>
</gene>
<organism evidence="7 8">
    <name type="scientific">Castilleja foliolosa</name>
    <dbReference type="NCBI Taxonomy" id="1961234"/>
    <lineage>
        <taxon>Eukaryota</taxon>
        <taxon>Viridiplantae</taxon>
        <taxon>Streptophyta</taxon>
        <taxon>Embryophyta</taxon>
        <taxon>Tracheophyta</taxon>
        <taxon>Spermatophyta</taxon>
        <taxon>Magnoliopsida</taxon>
        <taxon>eudicotyledons</taxon>
        <taxon>Gunneridae</taxon>
        <taxon>Pentapetalae</taxon>
        <taxon>asterids</taxon>
        <taxon>lamiids</taxon>
        <taxon>Lamiales</taxon>
        <taxon>Orobanchaceae</taxon>
        <taxon>Pedicularideae</taxon>
        <taxon>Castillejinae</taxon>
        <taxon>Castilleja</taxon>
    </lineage>
</organism>
<dbReference type="InterPro" id="IPR029045">
    <property type="entry name" value="ClpP/crotonase-like_dom_sf"/>
</dbReference>
<sequence>MKKSHRWIPSVYRGITSSVYRGNAMSSVYRGTFSSVYGPFKTSQNSPPEDYIPRYTEEIAFPRYTEEVIPRYSSILGVEYTEENICSSVYRGNISSNPLSLGMCTLEKRGNLFILTLTGKNNINDEHTLSPARALSICAALAEAKSQAVDGSALITLAPGKFFCNGVDLKTITPASFAADVLHCVEHIKAVGAEMMALPMPTIAAVTGHISGSGALFAMLHDYVVMTSSKGVIYMSEMDIGMSLPDIGAALLRAKVGSASARRDLVLGTVKVRGEAAVSMGIVDRVYDSEEEVVGAAMRMGEEMGKKGWCGKAYGENRKLLYPEFCEMLGLKHQVVFPSKI</sequence>
<evidence type="ECO:0000256" key="6">
    <source>
        <dbReference type="ARBA" id="ARBA00023098"/>
    </source>
</evidence>
<reference evidence="8" key="1">
    <citation type="journal article" date="2024" name="IScience">
        <title>Strigolactones Initiate the Formation of Haustorium-like Structures in Castilleja.</title>
        <authorList>
            <person name="Buerger M."/>
            <person name="Peterson D."/>
            <person name="Chory J."/>
        </authorList>
    </citation>
    <scope>NUCLEOTIDE SEQUENCE [LARGE SCALE GENOMIC DNA]</scope>
</reference>
<dbReference type="Pfam" id="PF00378">
    <property type="entry name" value="ECH_1"/>
    <property type="match status" value="1"/>
</dbReference>
<dbReference type="GO" id="GO:0009062">
    <property type="term" value="P:fatty acid catabolic process"/>
    <property type="evidence" value="ECO:0007669"/>
    <property type="project" value="UniProtKB-ARBA"/>
</dbReference>
<evidence type="ECO:0000256" key="5">
    <source>
        <dbReference type="ARBA" id="ARBA00012064"/>
    </source>
</evidence>
<dbReference type="Gene3D" id="3.90.226.10">
    <property type="entry name" value="2-enoyl-CoA Hydratase, Chain A, domain 1"/>
    <property type="match status" value="1"/>
</dbReference>
<evidence type="ECO:0000256" key="2">
    <source>
        <dbReference type="ARBA" id="ARBA00000765"/>
    </source>
</evidence>
<dbReference type="EC" id="5.3.3.8" evidence="5"/>
<comment type="pathway">
    <text evidence="3">Lipid metabolism; fatty acid beta-oxidation.</text>
</comment>
<dbReference type="PANTHER" id="PTHR11941">
    <property type="entry name" value="ENOYL-COA HYDRATASE-RELATED"/>
    <property type="match status" value="1"/>
</dbReference>
<keyword evidence="6" id="KW-0443">Lipid metabolism</keyword>
<dbReference type="GO" id="GO:0004165">
    <property type="term" value="F:delta(3)-delta(2)-enoyl-CoA isomerase activity"/>
    <property type="evidence" value="ECO:0007669"/>
    <property type="project" value="UniProtKB-EC"/>
</dbReference>
<dbReference type="SUPFAM" id="SSF52096">
    <property type="entry name" value="ClpP/crotonase"/>
    <property type="match status" value="1"/>
</dbReference>
<evidence type="ECO:0000256" key="4">
    <source>
        <dbReference type="ARBA" id="ARBA00005254"/>
    </source>
</evidence>
<dbReference type="FunFam" id="3.90.226.10:FF:000049">
    <property type="entry name" value="Enoyl-CoA delta isomerase 3"/>
    <property type="match status" value="1"/>
</dbReference>
<evidence type="ECO:0000256" key="3">
    <source>
        <dbReference type="ARBA" id="ARBA00005005"/>
    </source>
</evidence>
<comment type="similarity">
    <text evidence="4">Belongs to the enoyl-CoA hydratase/isomerase family.</text>
</comment>
<dbReference type="InterPro" id="IPR001753">
    <property type="entry name" value="Enoyl-CoA_hydra/iso"/>
</dbReference>